<feature type="region of interest" description="Disordered" evidence="1">
    <location>
        <begin position="608"/>
        <end position="641"/>
    </location>
</feature>
<gene>
    <name evidence="3" type="ORF">ABL78_0069</name>
</gene>
<dbReference type="Proteomes" id="UP000038009">
    <property type="component" value="Unassembled WGS sequence"/>
</dbReference>
<dbReference type="InterPro" id="IPR036598">
    <property type="entry name" value="GOLD_dom_sf"/>
</dbReference>
<feature type="region of interest" description="Disordered" evidence="1">
    <location>
        <begin position="200"/>
        <end position="278"/>
    </location>
</feature>
<feature type="region of interest" description="Disordered" evidence="1">
    <location>
        <begin position="294"/>
        <end position="316"/>
    </location>
</feature>
<dbReference type="SUPFAM" id="SSF52087">
    <property type="entry name" value="CRAL/TRIO domain"/>
    <property type="match status" value="1"/>
</dbReference>
<dbReference type="Pfam" id="PF00650">
    <property type="entry name" value="CRAL_TRIO"/>
    <property type="match status" value="1"/>
</dbReference>
<dbReference type="InterPro" id="IPR051026">
    <property type="entry name" value="PI/PC_transfer"/>
</dbReference>
<dbReference type="CDD" id="cd00170">
    <property type="entry name" value="SEC14"/>
    <property type="match status" value="1"/>
</dbReference>
<evidence type="ECO:0000256" key="1">
    <source>
        <dbReference type="SAM" id="MobiDB-lite"/>
    </source>
</evidence>
<evidence type="ECO:0000313" key="3">
    <source>
        <dbReference type="EMBL" id="KPI90836.1"/>
    </source>
</evidence>
<dbReference type="OrthoDB" id="1434354at2759"/>
<dbReference type="VEuPathDB" id="TriTrypDB:Lsey_0001_0690"/>
<dbReference type="InterPro" id="IPR036865">
    <property type="entry name" value="CRAL-TRIO_dom_sf"/>
</dbReference>
<sequence length="763" mass="84204">MNNRRYSEALRGEPTNGDVALFTAKTDCIELTDDGEATVTAAIEALQHQLKRVAVTELKGDGADWPVKEPVDSTSVTEYLSHFSYGLTPGEARYTIYCFLKSNNMNIPKALKDLTKAAQFRINQNLDKMALFPCLISISGFDQPSMCEELHIPFIHNLTSGKRYVDAGGRLRLEQGDMDYYNVQYADIYAGLAADAEQPTTASLSTPNALKDSVPPMESNIAGRSSAGQRRTGCVAEESNGSREEPLTSVNSCHGCTRSRKDSSNGDNNTSNSNGNGIASGWRSFIPFRLFGHAKEKEKNGSPSRGTKSSDGYQRSRVNSDLSVSSSCCNSSLSGDDVADDQSTTSQGAVLLNPAATGEALAGSPYTLYADSLNFHGILGPIVAVITKHVPFAFHYWDREGHPIMYCRMDGLNSKRLMRDLFALTPINSQPRALAQLFNAYALGVLWQLIRYANIQSRKGNQIHDALLTQVTLNDRNRTTSKQAGGLFRKKPPVGSCVVVVDCAGLRLHRYLYKPLLVMIKSIVSLNVQLYPELLHHAYITNCRTAMSFSYLVIRSMLSEETRQKVTFCSRHNSASTLLENISSELLPQQLGGKCHCPGGCIPSVTAGMPGANQRSMRSDRGETRSSSMSLHSGSSSLDQTGDRLDELTLHRLHRTVERLNLGPHVSKTLSFAMDARTEIIWEFVVKRKQKVTFSAVFVSATDDGAMLSLVPRRRVQSDAGHYICPSYGTVILRWSNKRSYFRRCRVNLKVYREDQAGTSMQM</sequence>
<reference evidence="3 4" key="1">
    <citation type="journal article" date="2015" name="PLoS Pathog.">
        <title>Leptomonas seymouri: Adaptations to the Dixenous Life Cycle Analyzed by Genome Sequencing, Transcriptome Profiling and Co-infection with Leishmania donovani.</title>
        <authorList>
            <person name="Kraeva N."/>
            <person name="Butenko A."/>
            <person name="Hlavacova J."/>
            <person name="Kostygov A."/>
            <person name="Myskova J."/>
            <person name="Grybchuk D."/>
            <person name="Lestinova T."/>
            <person name="Votypka J."/>
            <person name="Volf P."/>
            <person name="Opperdoes F."/>
            <person name="Flegontov P."/>
            <person name="Lukes J."/>
            <person name="Yurchenko V."/>
        </authorList>
    </citation>
    <scope>NUCLEOTIDE SEQUENCE [LARGE SCALE GENOMIC DNA]</scope>
    <source>
        <strain evidence="3 4">ATCC 30220</strain>
    </source>
</reference>
<dbReference type="AlphaFoldDB" id="A0A0N0P992"/>
<feature type="compositionally biased region" description="Low complexity" evidence="1">
    <location>
        <begin position="265"/>
        <end position="278"/>
    </location>
</feature>
<protein>
    <recommendedName>
        <fullName evidence="2">CRAL-TRIO domain-containing protein</fullName>
    </recommendedName>
</protein>
<evidence type="ECO:0000259" key="2">
    <source>
        <dbReference type="PROSITE" id="PS50191"/>
    </source>
</evidence>
<feature type="compositionally biased region" description="Low complexity" evidence="1">
    <location>
        <begin position="626"/>
        <end position="637"/>
    </location>
</feature>
<dbReference type="SUPFAM" id="SSF101576">
    <property type="entry name" value="Supernatant protein factor (SPF), C-terminal domain"/>
    <property type="match status" value="1"/>
</dbReference>
<dbReference type="Gene3D" id="2.60.120.680">
    <property type="entry name" value="GOLD domain"/>
    <property type="match status" value="1"/>
</dbReference>
<feature type="compositionally biased region" description="Polar residues" evidence="1">
    <location>
        <begin position="301"/>
        <end position="313"/>
    </location>
</feature>
<keyword evidence="4" id="KW-1185">Reference proteome</keyword>
<dbReference type="EMBL" id="LJSK01000001">
    <property type="protein sequence ID" value="KPI90836.1"/>
    <property type="molecule type" value="Genomic_DNA"/>
</dbReference>
<proteinExistence type="predicted"/>
<dbReference type="PANTHER" id="PTHR45657:SF1">
    <property type="entry name" value="CRAL-TRIO DOMAIN-CONTAINING PROTEIN YKL091C-RELATED"/>
    <property type="match status" value="1"/>
</dbReference>
<accession>A0A0N0P992</accession>
<name>A0A0N0P992_LEPSE</name>
<organism evidence="3 4">
    <name type="scientific">Leptomonas seymouri</name>
    <dbReference type="NCBI Taxonomy" id="5684"/>
    <lineage>
        <taxon>Eukaryota</taxon>
        <taxon>Discoba</taxon>
        <taxon>Euglenozoa</taxon>
        <taxon>Kinetoplastea</taxon>
        <taxon>Metakinetoplastina</taxon>
        <taxon>Trypanosomatida</taxon>
        <taxon>Trypanosomatidae</taxon>
        <taxon>Leishmaniinae</taxon>
        <taxon>Leptomonas</taxon>
    </lineage>
</organism>
<evidence type="ECO:0000313" key="4">
    <source>
        <dbReference type="Proteomes" id="UP000038009"/>
    </source>
</evidence>
<comment type="caution">
    <text evidence="3">The sequence shown here is derived from an EMBL/GenBank/DDBJ whole genome shotgun (WGS) entry which is preliminary data.</text>
</comment>
<dbReference type="OMA" id="FAFHYWD"/>
<dbReference type="PANTHER" id="PTHR45657">
    <property type="entry name" value="CRAL-TRIO DOMAIN-CONTAINING PROTEIN YKL091C-RELATED"/>
    <property type="match status" value="1"/>
</dbReference>
<dbReference type="InterPro" id="IPR001251">
    <property type="entry name" value="CRAL-TRIO_dom"/>
</dbReference>
<dbReference type="Gene3D" id="3.40.525.10">
    <property type="entry name" value="CRAL-TRIO lipid binding domain"/>
    <property type="match status" value="1"/>
</dbReference>
<dbReference type="PROSITE" id="PS50191">
    <property type="entry name" value="CRAL_TRIO"/>
    <property type="match status" value="1"/>
</dbReference>
<dbReference type="SMART" id="SM00516">
    <property type="entry name" value="SEC14"/>
    <property type="match status" value="1"/>
</dbReference>
<feature type="domain" description="CRAL-TRIO" evidence="2">
    <location>
        <begin position="382"/>
        <end position="599"/>
    </location>
</feature>